<feature type="active site" description="Nucleophile" evidence="6">
    <location>
        <position position="210"/>
    </location>
</feature>
<dbReference type="InterPro" id="IPR038063">
    <property type="entry name" value="Transpep_catalytic_dom"/>
</dbReference>
<evidence type="ECO:0000259" key="9">
    <source>
        <dbReference type="PROSITE" id="PS52029"/>
    </source>
</evidence>
<dbReference type="AlphaFoldDB" id="A0A2U3D7Y3"/>
<evidence type="ECO:0000256" key="8">
    <source>
        <dbReference type="SAM" id="SignalP"/>
    </source>
</evidence>
<name>A0A2U3D7Y3_SULT2</name>
<dbReference type="GO" id="GO:0071555">
    <property type="term" value="P:cell wall organization"/>
    <property type="evidence" value="ECO:0007669"/>
    <property type="project" value="UniProtKB-UniRule"/>
</dbReference>
<gene>
    <name evidence="10" type="ORF">BM613_08610</name>
</gene>
<evidence type="ECO:0000313" key="10">
    <source>
        <dbReference type="EMBL" id="PWI57382.1"/>
    </source>
</evidence>
<dbReference type="OrthoDB" id="177750at2"/>
<evidence type="ECO:0000256" key="2">
    <source>
        <dbReference type="ARBA" id="ARBA00022679"/>
    </source>
</evidence>
<keyword evidence="3 6" id="KW-0133">Cell shape</keyword>
<keyword evidence="5 6" id="KW-0961">Cell wall biogenesis/degradation</keyword>
<dbReference type="GO" id="GO:0016740">
    <property type="term" value="F:transferase activity"/>
    <property type="evidence" value="ECO:0007669"/>
    <property type="project" value="UniProtKB-KW"/>
</dbReference>
<dbReference type="PANTHER" id="PTHR30582">
    <property type="entry name" value="L,D-TRANSPEPTIDASE"/>
    <property type="match status" value="1"/>
</dbReference>
<sequence length="270" mass="30250">MWKRIFGGVVVLLGAGVLLTHQTSAFTTLQNGYTTIVDKLGGHLVFAQSSSALQSTHEQKTRGKEQLKPTTDNAPKPDPIVMDGVYLRYNPYRPSDGAYPVLSPNERVWIDVSIDQQLVYIFHGNHLLYTMITSSGIDKAPDSSTPLGVYHIQAERGTWFYADQYQMGAKYWVSWHGHGIFLFHSVPMNQDQQVLLHVAAKLGHPASEGCFHLTIPDAKWFYEHIPYHTEVVVEQGPVQLLGRTLYNPSSVQRLAEQATMKNAVTETTAR</sequence>
<evidence type="ECO:0000256" key="6">
    <source>
        <dbReference type="PROSITE-ProRule" id="PRU01373"/>
    </source>
</evidence>
<dbReference type="PROSITE" id="PS52029">
    <property type="entry name" value="LD_TPASE"/>
    <property type="match status" value="1"/>
</dbReference>
<dbReference type="Pfam" id="PF03734">
    <property type="entry name" value="YkuD"/>
    <property type="match status" value="1"/>
</dbReference>
<evidence type="ECO:0000256" key="3">
    <source>
        <dbReference type="ARBA" id="ARBA00022960"/>
    </source>
</evidence>
<accession>A0A2U3D7Y3</accession>
<dbReference type="Proteomes" id="UP000245380">
    <property type="component" value="Unassembled WGS sequence"/>
</dbReference>
<evidence type="ECO:0000313" key="11">
    <source>
        <dbReference type="Proteomes" id="UP000245380"/>
    </source>
</evidence>
<keyword evidence="8" id="KW-0732">Signal</keyword>
<dbReference type="Gene3D" id="2.40.440.10">
    <property type="entry name" value="L,D-transpeptidase catalytic domain-like"/>
    <property type="match status" value="1"/>
</dbReference>
<keyword evidence="2" id="KW-0808">Transferase</keyword>
<feature type="compositionally biased region" description="Basic and acidic residues" evidence="7">
    <location>
        <begin position="57"/>
        <end position="67"/>
    </location>
</feature>
<proteinExistence type="predicted"/>
<dbReference type="GO" id="GO:0018104">
    <property type="term" value="P:peptidoglycan-protein cross-linking"/>
    <property type="evidence" value="ECO:0007669"/>
    <property type="project" value="TreeGrafter"/>
</dbReference>
<feature type="chain" id="PRO_5015786686" description="L,D-TPase catalytic domain-containing protein" evidence="8">
    <location>
        <begin position="26"/>
        <end position="270"/>
    </location>
</feature>
<dbReference type="GO" id="GO:0008360">
    <property type="term" value="P:regulation of cell shape"/>
    <property type="evidence" value="ECO:0007669"/>
    <property type="project" value="UniProtKB-UniRule"/>
</dbReference>
<reference evidence="10 11" key="1">
    <citation type="submission" date="2016-11" db="EMBL/GenBank/DDBJ databases">
        <title>Comparative genomics of Acidibacillus ferroxidans species.</title>
        <authorList>
            <person name="Oliveira G."/>
            <person name="Nunes G."/>
            <person name="Oliveira R."/>
            <person name="Araujo F."/>
            <person name="Salim A."/>
            <person name="Scholte L."/>
            <person name="Morais D."/>
            <person name="Nancucheo I."/>
            <person name="Johnson D.B."/>
            <person name="Grail B."/>
            <person name="Bittencourt J."/>
            <person name="Valadares R."/>
        </authorList>
    </citation>
    <scope>NUCLEOTIDE SEQUENCE [LARGE SCALE GENOMIC DNA]</scope>
    <source>
        <strain evidence="10 11">Y002</strain>
    </source>
</reference>
<dbReference type="EMBL" id="MPDK01000013">
    <property type="protein sequence ID" value="PWI57382.1"/>
    <property type="molecule type" value="Genomic_DNA"/>
</dbReference>
<keyword evidence="11" id="KW-1185">Reference proteome</keyword>
<evidence type="ECO:0000256" key="7">
    <source>
        <dbReference type="SAM" id="MobiDB-lite"/>
    </source>
</evidence>
<dbReference type="CDD" id="cd16913">
    <property type="entry name" value="YkuD_like"/>
    <property type="match status" value="1"/>
</dbReference>
<dbReference type="PANTHER" id="PTHR30582:SF2">
    <property type="entry name" value="L,D-TRANSPEPTIDASE YCIB-RELATED"/>
    <property type="match status" value="1"/>
</dbReference>
<dbReference type="InterPro" id="IPR050979">
    <property type="entry name" value="LD-transpeptidase"/>
</dbReference>
<feature type="signal peptide" evidence="8">
    <location>
        <begin position="1"/>
        <end position="25"/>
    </location>
</feature>
<feature type="domain" description="L,D-TPase catalytic" evidence="9">
    <location>
        <begin position="108"/>
        <end position="234"/>
    </location>
</feature>
<dbReference type="RefSeq" id="WP_109430786.1">
    <property type="nucleotide sequence ID" value="NZ_MPDK01000013.1"/>
</dbReference>
<protein>
    <recommendedName>
        <fullName evidence="9">L,D-TPase catalytic domain-containing protein</fullName>
    </recommendedName>
</protein>
<dbReference type="UniPathway" id="UPA00219"/>
<organism evidence="10 11">
    <name type="scientific">Sulfoacidibacillus thermotolerans</name>
    <name type="common">Acidibacillus sulfuroxidans</name>
    <dbReference type="NCBI Taxonomy" id="1765684"/>
    <lineage>
        <taxon>Bacteria</taxon>
        <taxon>Bacillati</taxon>
        <taxon>Bacillota</taxon>
        <taxon>Bacilli</taxon>
        <taxon>Bacillales</taxon>
        <taxon>Alicyclobacillaceae</taxon>
        <taxon>Sulfoacidibacillus</taxon>
    </lineage>
</organism>
<dbReference type="GO" id="GO:0005576">
    <property type="term" value="C:extracellular region"/>
    <property type="evidence" value="ECO:0007669"/>
    <property type="project" value="TreeGrafter"/>
</dbReference>
<evidence type="ECO:0000256" key="1">
    <source>
        <dbReference type="ARBA" id="ARBA00004752"/>
    </source>
</evidence>
<feature type="active site" description="Proton donor/acceptor" evidence="6">
    <location>
        <position position="184"/>
    </location>
</feature>
<dbReference type="SUPFAM" id="SSF141523">
    <property type="entry name" value="L,D-transpeptidase catalytic domain-like"/>
    <property type="match status" value="1"/>
</dbReference>
<comment type="caution">
    <text evidence="10">The sequence shown here is derived from an EMBL/GenBank/DDBJ whole genome shotgun (WGS) entry which is preliminary data.</text>
</comment>
<dbReference type="InterPro" id="IPR005490">
    <property type="entry name" value="LD_TPept_cat_dom"/>
</dbReference>
<evidence type="ECO:0000256" key="5">
    <source>
        <dbReference type="ARBA" id="ARBA00023316"/>
    </source>
</evidence>
<keyword evidence="4 6" id="KW-0573">Peptidoglycan synthesis</keyword>
<comment type="pathway">
    <text evidence="1 6">Cell wall biogenesis; peptidoglycan biosynthesis.</text>
</comment>
<dbReference type="GO" id="GO:0071972">
    <property type="term" value="F:peptidoglycan L,D-transpeptidase activity"/>
    <property type="evidence" value="ECO:0007669"/>
    <property type="project" value="TreeGrafter"/>
</dbReference>
<evidence type="ECO:0000256" key="4">
    <source>
        <dbReference type="ARBA" id="ARBA00022984"/>
    </source>
</evidence>
<feature type="region of interest" description="Disordered" evidence="7">
    <location>
        <begin position="52"/>
        <end position="76"/>
    </location>
</feature>